<evidence type="ECO:0000313" key="11">
    <source>
        <dbReference type="Proteomes" id="UP000644115"/>
    </source>
</evidence>
<dbReference type="AlphaFoldDB" id="A0A923NCJ5"/>
<evidence type="ECO:0000256" key="3">
    <source>
        <dbReference type="ARBA" id="ARBA00022448"/>
    </source>
</evidence>
<evidence type="ECO:0000313" key="10">
    <source>
        <dbReference type="EMBL" id="MBC6000285.1"/>
    </source>
</evidence>
<evidence type="ECO:0000256" key="5">
    <source>
        <dbReference type="ARBA" id="ARBA00022692"/>
    </source>
</evidence>
<keyword evidence="5 9" id="KW-0812">Transmembrane</keyword>
<feature type="transmembrane region" description="Helical" evidence="9">
    <location>
        <begin position="182"/>
        <end position="207"/>
    </location>
</feature>
<gene>
    <name evidence="10" type="ORF">H8876_09765</name>
</gene>
<evidence type="ECO:0000256" key="7">
    <source>
        <dbReference type="ARBA" id="ARBA00023136"/>
    </source>
</evidence>
<keyword evidence="6 9" id="KW-1133">Transmembrane helix</keyword>
<dbReference type="RefSeq" id="WP_249287589.1">
    <property type="nucleotide sequence ID" value="NZ_JACRWC010000114.1"/>
</dbReference>
<feature type="transmembrane region" description="Helical" evidence="9">
    <location>
        <begin position="311"/>
        <end position="330"/>
    </location>
</feature>
<keyword evidence="4" id="KW-1003">Cell membrane</keyword>
<reference evidence="10" key="1">
    <citation type="submission" date="2020-08" db="EMBL/GenBank/DDBJ databases">
        <authorList>
            <person name="Liu C."/>
            <person name="Sun Q."/>
        </authorList>
    </citation>
    <scope>NUCLEOTIDE SEQUENCE</scope>
    <source>
        <strain evidence="10">BX16</strain>
    </source>
</reference>
<evidence type="ECO:0000256" key="1">
    <source>
        <dbReference type="ARBA" id="ARBA00004651"/>
    </source>
</evidence>
<keyword evidence="3" id="KW-0813">Transport</keyword>
<sequence length="432" mass="48093">MKLNLEEKNVKWGLTAFLVILCGILIFFAVYRFAAVQKLTGLVMGILAPFIYGLVMAYLLCPVYNFTVRNVYGMLTRGGRKFPKALSVAKGVGTVVALAVLLTVVTGVLWMIIPGLIDSIVKIIDVLPESMSRLMEWADMKLQNFPVAQSRIDSWINHFTENAIQFVTEKVLPEYTTIATSVSAGLIGVLNVLKNFFIAIIICAYFLNSKDLFAAQSKKVIVAFFSEHTAKEILDGASFTNKTFGGFINGKIIDSLIIGLLCFVCMTIFGWEYTLLISCIVGITNIIPFFGPFIGAIPSALLLLMVDPEQCMWFLVFILALQQFDGNILGPKILGDSTGLASFWVLFAVLVGGGLFGFIGMVIGIPVFAIIYAYATRSINRRLEKRGFSTDISDYMIDSYRVKKKKKKRWNWNMKRKGGRENGQNENEKETD</sequence>
<name>A0A923NCJ5_9FIRM</name>
<feature type="transmembrane region" description="Helical" evidence="9">
    <location>
        <begin position="342"/>
        <end position="375"/>
    </location>
</feature>
<protein>
    <submittedName>
        <fullName evidence="10">AI-2E family transporter</fullName>
    </submittedName>
</protein>
<dbReference type="PANTHER" id="PTHR21716">
    <property type="entry name" value="TRANSMEMBRANE PROTEIN"/>
    <property type="match status" value="1"/>
</dbReference>
<dbReference type="Proteomes" id="UP000644115">
    <property type="component" value="Unassembled WGS sequence"/>
</dbReference>
<feature type="transmembrane region" description="Helical" evidence="9">
    <location>
        <begin position="275"/>
        <end position="304"/>
    </location>
</feature>
<dbReference type="GO" id="GO:0055085">
    <property type="term" value="P:transmembrane transport"/>
    <property type="evidence" value="ECO:0007669"/>
    <property type="project" value="TreeGrafter"/>
</dbReference>
<evidence type="ECO:0000256" key="8">
    <source>
        <dbReference type="SAM" id="MobiDB-lite"/>
    </source>
</evidence>
<dbReference type="EMBL" id="JACRWC010000114">
    <property type="protein sequence ID" value="MBC6000285.1"/>
    <property type="molecule type" value="Genomic_DNA"/>
</dbReference>
<organism evidence="10 11">
    <name type="scientific">Lentihominibacter faecis</name>
    <dbReference type="NCBI Taxonomy" id="2764712"/>
    <lineage>
        <taxon>Bacteria</taxon>
        <taxon>Bacillati</taxon>
        <taxon>Bacillota</taxon>
        <taxon>Clostridia</taxon>
        <taxon>Peptostreptococcales</taxon>
        <taxon>Anaerovoracaceae</taxon>
        <taxon>Lentihominibacter</taxon>
    </lineage>
</organism>
<keyword evidence="11" id="KW-1185">Reference proteome</keyword>
<feature type="transmembrane region" description="Helical" evidence="9">
    <location>
        <begin position="46"/>
        <end position="67"/>
    </location>
</feature>
<comment type="subcellular location">
    <subcellularLocation>
        <location evidence="1">Cell membrane</location>
        <topology evidence="1">Multi-pass membrane protein</topology>
    </subcellularLocation>
</comment>
<evidence type="ECO:0000256" key="9">
    <source>
        <dbReference type="SAM" id="Phobius"/>
    </source>
</evidence>
<dbReference type="InterPro" id="IPR002549">
    <property type="entry name" value="AI-2E-like"/>
</dbReference>
<evidence type="ECO:0000256" key="2">
    <source>
        <dbReference type="ARBA" id="ARBA00009773"/>
    </source>
</evidence>
<dbReference type="PANTHER" id="PTHR21716:SF53">
    <property type="entry name" value="PERMEASE PERM-RELATED"/>
    <property type="match status" value="1"/>
</dbReference>
<keyword evidence="7 9" id="KW-0472">Membrane</keyword>
<accession>A0A923NCJ5</accession>
<comment type="similarity">
    <text evidence="2">Belongs to the autoinducer-2 exporter (AI-2E) (TC 2.A.86) family.</text>
</comment>
<feature type="transmembrane region" description="Helical" evidence="9">
    <location>
        <begin position="12"/>
        <end position="34"/>
    </location>
</feature>
<feature type="region of interest" description="Disordered" evidence="8">
    <location>
        <begin position="411"/>
        <end position="432"/>
    </location>
</feature>
<feature type="transmembrane region" description="Helical" evidence="9">
    <location>
        <begin position="252"/>
        <end position="269"/>
    </location>
</feature>
<feature type="transmembrane region" description="Helical" evidence="9">
    <location>
        <begin position="88"/>
        <end position="113"/>
    </location>
</feature>
<evidence type="ECO:0000256" key="4">
    <source>
        <dbReference type="ARBA" id="ARBA00022475"/>
    </source>
</evidence>
<proteinExistence type="inferred from homology"/>
<dbReference type="GO" id="GO:0005886">
    <property type="term" value="C:plasma membrane"/>
    <property type="evidence" value="ECO:0007669"/>
    <property type="project" value="UniProtKB-SubCell"/>
</dbReference>
<comment type="caution">
    <text evidence="10">The sequence shown here is derived from an EMBL/GenBank/DDBJ whole genome shotgun (WGS) entry which is preliminary data.</text>
</comment>
<dbReference type="Pfam" id="PF01594">
    <property type="entry name" value="AI-2E_transport"/>
    <property type="match status" value="1"/>
</dbReference>
<evidence type="ECO:0000256" key="6">
    <source>
        <dbReference type="ARBA" id="ARBA00022989"/>
    </source>
</evidence>